<dbReference type="SUPFAM" id="SSF161098">
    <property type="entry name" value="MetI-like"/>
    <property type="match status" value="1"/>
</dbReference>
<name>A0A505DKR1_9ACTN</name>
<organism evidence="9 10">
    <name type="scientific">Streptomyces sporangiiformans</name>
    <dbReference type="NCBI Taxonomy" id="2315329"/>
    <lineage>
        <taxon>Bacteria</taxon>
        <taxon>Bacillati</taxon>
        <taxon>Actinomycetota</taxon>
        <taxon>Actinomycetes</taxon>
        <taxon>Kitasatosporales</taxon>
        <taxon>Streptomycetaceae</taxon>
        <taxon>Streptomyces</taxon>
    </lineage>
</organism>
<keyword evidence="4 7" id="KW-0812">Transmembrane</keyword>
<dbReference type="GO" id="GO:0055085">
    <property type="term" value="P:transmembrane transport"/>
    <property type="evidence" value="ECO:0007669"/>
    <property type="project" value="InterPro"/>
</dbReference>
<feature type="transmembrane region" description="Helical" evidence="7">
    <location>
        <begin position="337"/>
        <end position="355"/>
    </location>
</feature>
<comment type="similarity">
    <text evidence="7">Belongs to the binding-protein-dependent transport system permease family.</text>
</comment>
<evidence type="ECO:0000256" key="5">
    <source>
        <dbReference type="ARBA" id="ARBA00022989"/>
    </source>
</evidence>
<dbReference type="PANTHER" id="PTHR43227:SF8">
    <property type="entry name" value="DIACETYLCHITOBIOSE UPTAKE SYSTEM PERMEASE PROTEIN DASB"/>
    <property type="match status" value="1"/>
</dbReference>
<accession>A0A505DKR1</accession>
<evidence type="ECO:0000256" key="1">
    <source>
        <dbReference type="ARBA" id="ARBA00004651"/>
    </source>
</evidence>
<dbReference type="InterPro" id="IPR035906">
    <property type="entry name" value="MetI-like_sf"/>
</dbReference>
<dbReference type="PROSITE" id="PS50928">
    <property type="entry name" value="ABC_TM1"/>
    <property type="match status" value="1"/>
</dbReference>
<keyword evidence="5 7" id="KW-1133">Transmembrane helix</keyword>
<keyword evidence="10" id="KW-1185">Reference proteome</keyword>
<proteinExistence type="inferred from homology"/>
<dbReference type="Gene3D" id="1.10.3720.10">
    <property type="entry name" value="MetI-like"/>
    <property type="match status" value="2"/>
</dbReference>
<dbReference type="EMBL" id="VCHX02000154">
    <property type="protein sequence ID" value="TPQ19659.1"/>
    <property type="molecule type" value="Genomic_DNA"/>
</dbReference>
<feature type="transmembrane region" description="Helical" evidence="7">
    <location>
        <begin position="295"/>
        <end position="316"/>
    </location>
</feature>
<keyword evidence="6 7" id="KW-0472">Membrane</keyword>
<dbReference type="InterPro" id="IPR000515">
    <property type="entry name" value="MetI-like"/>
</dbReference>
<feature type="transmembrane region" description="Helical" evidence="7">
    <location>
        <begin position="62"/>
        <end position="82"/>
    </location>
</feature>
<evidence type="ECO:0000256" key="7">
    <source>
        <dbReference type="RuleBase" id="RU363032"/>
    </source>
</evidence>
<keyword evidence="3" id="KW-1003">Cell membrane</keyword>
<evidence type="ECO:0000256" key="3">
    <source>
        <dbReference type="ARBA" id="ARBA00022475"/>
    </source>
</evidence>
<sequence>MVTAVLFALPALVLLGALVGYPILYSVVRSTFDAQGSQFVGLSNYAELFQDHNTLIALRNTATWVLVVPALLTGIGLVLAVLTEKIRWATAFKLIIFMPMAVSFLAAGITFRLVYDEDPQQGILNAATVGVHDAFTGTPAYPGARPRDGKTLSTEKNGDYTAVHRAEPGSPVTLGLVGITPAKLPADAKQAVAAPTTRTPDSVSGVVYLDFALGGGGKPDRVDKGEKGLPGVTVQLTRDGRTVATATTGPDGAFHFPDKGSGPFGVTVPAKNFAQPYAGVSWLGEALITPAIMAAYLWVWAGFSMVLIGAGLAALPRETLEAARMDGANEWQVFRKITVPLLGPVLSVVFVTLIINVMKVFDLVYIIAPGPVQQDANVLALQMWLVSFGGGNNQGLGSAIGVVLLLLVIPAMAINIRRFRRSR</sequence>
<dbReference type="InterPro" id="IPR050809">
    <property type="entry name" value="UgpAE/MalFG_permease"/>
</dbReference>
<dbReference type="GO" id="GO:0005886">
    <property type="term" value="C:plasma membrane"/>
    <property type="evidence" value="ECO:0007669"/>
    <property type="project" value="UniProtKB-SubCell"/>
</dbReference>
<dbReference type="PANTHER" id="PTHR43227">
    <property type="entry name" value="BLL4140 PROTEIN"/>
    <property type="match status" value="1"/>
</dbReference>
<dbReference type="CDD" id="cd06261">
    <property type="entry name" value="TM_PBP2"/>
    <property type="match status" value="1"/>
</dbReference>
<evidence type="ECO:0000256" key="2">
    <source>
        <dbReference type="ARBA" id="ARBA00022448"/>
    </source>
</evidence>
<keyword evidence="2 7" id="KW-0813">Transport</keyword>
<evidence type="ECO:0000313" key="9">
    <source>
        <dbReference type="EMBL" id="TPQ19659.1"/>
    </source>
</evidence>
<feature type="transmembrane region" description="Helical" evidence="7">
    <location>
        <begin position="395"/>
        <end position="416"/>
    </location>
</feature>
<evidence type="ECO:0000259" key="8">
    <source>
        <dbReference type="PROSITE" id="PS50928"/>
    </source>
</evidence>
<evidence type="ECO:0000313" key="10">
    <source>
        <dbReference type="Proteomes" id="UP000317378"/>
    </source>
</evidence>
<protein>
    <submittedName>
        <fullName evidence="9">ABC transporter permease subunit</fullName>
    </submittedName>
</protein>
<comment type="caution">
    <text evidence="9">The sequence shown here is derived from an EMBL/GenBank/DDBJ whole genome shotgun (WGS) entry which is preliminary data.</text>
</comment>
<evidence type="ECO:0000256" key="6">
    <source>
        <dbReference type="ARBA" id="ARBA00023136"/>
    </source>
</evidence>
<feature type="transmembrane region" description="Helical" evidence="7">
    <location>
        <begin position="94"/>
        <end position="115"/>
    </location>
</feature>
<dbReference type="AlphaFoldDB" id="A0A505DKR1"/>
<dbReference type="Pfam" id="PF00528">
    <property type="entry name" value="BPD_transp_1"/>
    <property type="match status" value="1"/>
</dbReference>
<dbReference type="OrthoDB" id="3515028at2"/>
<feature type="domain" description="ABC transmembrane type-1" evidence="8">
    <location>
        <begin position="58"/>
        <end position="415"/>
    </location>
</feature>
<reference evidence="9 10" key="1">
    <citation type="submission" date="2019-06" db="EMBL/GenBank/DDBJ databases">
        <title>Streptomyces sporangiiformans sp. nov., a novel actinomycete isolated from soil in Mount Song.</title>
        <authorList>
            <person name="Han L."/>
        </authorList>
    </citation>
    <scope>NUCLEOTIDE SEQUENCE [LARGE SCALE GENOMIC DNA]</scope>
    <source>
        <strain evidence="9 10">NEAU-SSA 1</strain>
    </source>
</reference>
<evidence type="ECO:0000256" key="4">
    <source>
        <dbReference type="ARBA" id="ARBA00022692"/>
    </source>
</evidence>
<gene>
    <name evidence="9" type="ORF">FGD71_024490</name>
</gene>
<dbReference type="SUPFAM" id="SSF49478">
    <property type="entry name" value="Cna protein B-type domain"/>
    <property type="match status" value="1"/>
</dbReference>
<comment type="subcellular location">
    <subcellularLocation>
        <location evidence="1 7">Cell membrane</location>
        <topology evidence="1 7">Multi-pass membrane protein</topology>
    </subcellularLocation>
</comment>
<dbReference type="Proteomes" id="UP000317378">
    <property type="component" value="Unassembled WGS sequence"/>
</dbReference>